<dbReference type="Proteomes" id="UP000673691">
    <property type="component" value="Unassembled WGS sequence"/>
</dbReference>
<protein>
    <recommendedName>
        <fullName evidence="1">DNA-directed RNA polymerase</fullName>
        <ecNumber evidence="1">2.7.7.6</ecNumber>
    </recommendedName>
</protein>
<dbReference type="GO" id="GO:0003677">
    <property type="term" value="F:DNA binding"/>
    <property type="evidence" value="ECO:0007669"/>
    <property type="project" value="InterPro"/>
</dbReference>
<evidence type="ECO:0000256" key="3">
    <source>
        <dbReference type="ARBA" id="ARBA00022679"/>
    </source>
</evidence>
<organism evidence="10 11">
    <name type="scientific">Olpidium bornovanus</name>
    <dbReference type="NCBI Taxonomy" id="278681"/>
    <lineage>
        <taxon>Eukaryota</taxon>
        <taxon>Fungi</taxon>
        <taxon>Fungi incertae sedis</taxon>
        <taxon>Olpidiomycota</taxon>
        <taxon>Olpidiomycotina</taxon>
        <taxon>Olpidiomycetes</taxon>
        <taxon>Olpidiales</taxon>
        <taxon>Olpidiaceae</taxon>
        <taxon>Olpidium</taxon>
    </lineage>
</organism>
<keyword evidence="3" id="KW-0808">Transferase</keyword>
<dbReference type="EMBL" id="JAEFCI010009722">
    <property type="protein sequence ID" value="KAG5457653.1"/>
    <property type="molecule type" value="Genomic_DNA"/>
</dbReference>
<dbReference type="GO" id="GO:0006351">
    <property type="term" value="P:DNA-templated transcription"/>
    <property type="evidence" value="ECO:0007669"/>
    <property type="project" value="InterPro"/>
</dbReference>
<reference evidence="10 11" key="1">
    <citation type="journal article" name="Sci. Rep.">
        <title>Genome-scale phylogenetic analyses confirm Olpidium as the closest living zoosporic fungus to the non-flagellated, terrestrial fungi.</title>
        <authorList>
            <person name="Chang Y."/>
            <person name="Rochon D."/>
            <person name="Sekimoto S."/>
            <person name="Wang Y."/>
            <person name="Chovatia M."/>
            <person name="Sandor L."/>
            <person name="Salamov A."/>
            <person name="Grigoriev I.V."/>
            <person name="Stajich J.E."/>
            <person name="Spatafora J.W."/>
        </authorList>
    </citation>
    <scope>NUCLEOTIDE SEQUENCE [LARGE SCALE GENOMIC DNA]</scope>
    <source>
        <strain evidence="10">S191</strain>
    </source>
</reference>
<dbReference type="Gene3D" id="4.10.860.120">
    <property type="entry name" value="RNA polymerase II, clamp domain"/>
    <property type="match status" value="1"/>
</dbReference>
<dbReference type="InterPro" id="IPR007080">
    <property type="entry name" value="RNA_pol_Rpb1_1"/>
</dbReference>
<feature type="region of interest" description="Disordered" evidence="8">
    <location>
        <begin position="1"/>
        <end position="52"/>
    </location>
</feature>
<evidence type="ECO:0000256" key="8">
    <source>
        <dbReference type="SAM" id="MobiDB-lite"/>
    </source>
</evidence>
<evidence type="ECO:0000256" key="4">
    <source>
        <dbReference type="ARBA" id="ARBA00022695"/>
    </source>
</evidence>
<keyword evidence="7" id="KW-0804">Transcription</keyword>
<dbReference type="InterPro" id="IPR044893">
    <property type="entry name" value="RNA_pol_Rpb1_clamp_domain"/>
</dbReference>
<keyword evidence="11" id="KW-1185">Reference proteome</keyword>
<feature type="domain" description="RNA polymerase Rpb1" evidence="9">
    <location>
        <begin position="121"/>
        <end position="312"/>
    </location>
</feature>
<keyword evidence="5" id="KW-0479">Metal-binding</keyword>
<evidence type="ECO:0000256" key="6">
    <source>
        <dbReference type="ARBA" id="ARBA00022833"/>
    </source>
</evidence>
<evidence type="ECO:0000256" key="5">
    <source>
        <dbReference type="ARBA" id="ARBA00022723"/>
    </source>
</evidence>
<dbReference type="PANTHER" id="PTHR48446">
    <property type="entry name" value="DNA-DIRECTED RNA POLYMERASE SUBUNIT BETA' N-TERMINAL SECTION"/>
    <property type="match status" value="1"/>
</dbReference>
<dbReference type="Pfam" id="PF04997">
    <property type="entry name" value="RNA_pol_Rpb1_1"/>
    <property type="match status" value="1"/>
</dbReference>
<evidence type="ECO:0000313" key="10">
    <source>
        <dbReference type="EMBL" id="KAG5457653.1"/>
    </source>
</evidence>
<keyword evidence="6" id="KW-0862">Zinc</keyword>
<feature type="compositionally biased region" description="Polar residues" evidence="8">
    <location>
        <begin position="19"/>
        <end position="32"/>
    </location>
</feature>
<accession>A0A8H7ZRB3</accession>
<gene>
    <name evidence="10" type="ORF">BJ554DRAFT_2275</name>
</gene>
<dbReference type="PANTHER" id="PTHR48446:SF1">
    <property type="entry name" value="DNA-DIRECTED RNA POLYMERASE SUBUNIT BETA' N-TERMINAL SECTION"/>
    <property type="match status" value="1"/>
</dbReference>
<dbReference type="EC" id="2.7.7.6" evidence="1"/>
<dbReference type="GO" id="GO:0000428">
    <property type="term" value="C:DNA-directed RNA polymerase complex"/>
    <property type="evidence" value="ECO:0007669"/>
    <property type="project" value="UniProtKB-KW"/>
</dbReference>
<dbReference type="InterPro" id="IPR015700">
    <property type="entry name" value="RPC1"/>
</dbReference>
<dbReference type="OrthoDB" id="270392at2759"/>
<dbReference type="AlphaFoldDB" id="A0A8H7ZRB3"/>
<dbReference type="GO" id="GO:0046872">
    <property type="term" value="F:metal ion binding"/>
    <property type="evidence" value="ECO:0007669"/>
    <property type="project" value="UniProtKB-KW"/>
</dbReference>
<evidence type="ECO:0000256" key="2">
    <source>
        <dbReference type="ARBA" id="ARBA00022478"/>
    </source>
</evidence>
<feature type="non-terminal residue" evidence="10">
    <location>
        <position position="343"/>
    </location>
</feature>
<evidence type="ECO:0000313" key="11">
    <source>
        <dbReference type="Proteomes" id="UP000673691"/>
    </source>
</evidence>
<sequence length="343" mass="38249">MCKGFAGHASDSREAPDASHSTRCSNQITTDESGAPFERDSPGCSPGLPDGHATFLPKLRNSSTNARFVVEQWARTGRKREAEVRDTVVFPRRGKEGADVVLPAAFPRDRNPVTDLPGCAKHIQFGVLSAAQMLKLSEFEVTHNMLYSSEERGPEGQKVPLKGGLLDRRLLPQKAFETLTHFFSAQGTTTKNDLCGTCGMKDQECSGHYGHVTLALPVFHIGYFKAIITILQDICKTCSRVLLEEADRRSYLKRFRTPRLENITRRTLVKGVNDKCRKLVYCPYCNAINGPVKKVGPLKIVHEKFRAKKTAEEHEAFKKTFEASISFTPDIKNHLSKAQDDLN</sequence>
<dbReference type="GO" id="GO:0003899">
    <property type="term" value="F:DNA-directed RNA polymerase activity"/>
    <property type="evidence" value="ECO:0007669"/>
    <property type="project" value="UniProtKB-EC"/>
</dbReference>
<keyword evidence="4" id="KW-0548">Nucleotidyltransferase</keyword>
<keyword evidence="2" id="KW-0240">DNA-directed RNA polymerase</keyword>
<name>A0A8H7ZRB3_9FUNG</name>
<proteinExistence type="predicted"/>
<comment type="caution">
    <text evidence="10">The sequence shown here is derived from an EMBL/GenBank/DDBJ whole genome shotgun (WGS) entry which is preliminary data.</text>
</comment>
<dbReference type="SUPFAM" id="SSF64484">
    <property type="entry name" value="beta and beta-prime subunits of DNA dependent RNA-polymerase"/>
    <property type="match status" value="1"/>
</dbReference>
<evidence type="ECO:0000256" key="7">
    <source>
        <dbReference type="ARBA" id="ARBA00023163"/>
    </source>
</evidence>
<evidence type="ECO:0000259" key="9">
    <source>
        <dbReference type="Pfam" id="PF04997"/>
    </source>
</evidence>
<evidence type="ECO:0000256" key="1">
    <source>
        <dbReference type="ARBA" id="ARBA00012418"/>
    </source>
</evidence>